<feature type="compositionally biased region" description="Pro residues" evidence="1">
    <location>
        <begin position="93"/>
        <end position="105"/>
    </location>
</feature>
<dbReference type="AlphaFoldDB" id="A0A180G314"/>
<evidence type="ECO:0000313" key="4">
    <source>
        <dbReference type="Proteomes" id="UP000005240"/>
    </source>
</evidence>
<evidence type="ECO:0000313" key="2">
    <source>
        <dbReference type="EMBL" id="OAV86223.1"/>
    </source>
</evidence>
<dbReference type="VEuPathDB" id="FungiDB:PTTG_30015"/>
<reference evidence="2" key="2">
    <citation type="submission" date="2016-05" db="EMBL/GenBank/DDBJ databases">
        <title>Comparative analysis highlights variable genome content of wheat rusts and divergence of the mating loci.</title>
        <authorList>
            <person name="Cuomo C.A."/>
            <person name="Bakkeren G."/>
            <person name="Szabo L."/>
            <person name="Khalil H."/>
            <person name="Joly D."/>
            <person name="Goldberg J."/>
            <person name="Young S."/>
            <person name="Zeng Q."/>
            <person name="Fellers J."/>
        </authorList>
    </citation>
    <scope>NUCLEOTIDE SEQUENCE [LARGE SCALE GENOMIC DNA]</scope>
    <source>
        <strain evidence="2">1-1 BBBD Race 1</strain>
    </source>
</reference>
<name>A0A180G314_PUCT1</name>
<dbReference type="Proteomes" id="UP000005240">
    <property type="component" value="Unassembled WGS sequence"/>
</dbReference>
<keyword evidence="4" id="KW-1185">Reference proteome</keyword>
<gene>
    <name evidence="2" type="ORF">PTTG_30015</name>
</gene>
<evidence type="ECO:0000256" key="1">
    <source>
        <dbReference type="SAM" id="MobiDB-lite"/>
    </source>
</evidence>
<dbReference type="EnsemblFungi" id="PTTG_30015-t43_1">
    <property type="protein sequence ID" value="PTTG_30015-t43_1-p1"/>
    <property type="gene ID" value="PTTG_30015"/>
</dbReference>
<feature type="region of interest" description="Disordered" evidence="1">
    <location>
        <begin position="58"/>
        <end position="77"/>
    </location>
</feature>
<feature type="compositionally biased region" description="Pro residues" evidence="1">
    <location>
        <begin position="122"/>
        <end position="132"/>
    </location>
</feature>
<protein>
    <submittedName>
        <fullName evidence="2 3">Uncharacterized protein</fullName>
    </submittedName>
</protein>
<reference evidence="3 4" key="3">
    <citation type="journal article" date="2017" name="G3 (Bethesda)">
        <title>Comparative analysis highlights variable genome content of wheat rusts and divergence of the mating loci.</title>
        <authorList>
            <person name="Cuomo C.A."/>
            <person name="Bakkeren G."/>
            <person name="Khalil H.B."/>
            <person name="Panwar V."/>
            <person name="Joly D."/>
            <person name="Linning R."/>
            <person name="Sakthikumar S."/>
            <person name="Song X."/>
            <person name="Adiconis X."/>
            <person name="Fan L."/>
            <person name="Goldberg J.M."/>
            <person name="Levin J.Z."/>
            <person name="Young S."/>
            <person name="Zeng Q."/>
            <person name="Anikster Y."/>
            <person name="Bruce M."/>
            <person name="Wang M."/>
            <person name="Yin C."/>
            <person name="McCallum B."/>
            <person name="Szabo L.J."/>
            <person name="Hulbert S."/>
            <person name="Chen X."/>
            <person name="Fellers J.P."/>
        </authorList>
    </citation>
    <scope>NUCLEOTIDE SEQUENCE</scope>
    <source>
        <strain evidence="3">isolate 1-1 / race 1 (BBBD)</strain>
        <strain evidence="4">Isolate 1-1 / race 1 (BBBD)</strain>
    </source>
</reference>
<feature type="compositionally biased region" description="Polar residues" evidence="1">
    <location>
        <begin position="106"/>
        <end position="119"/>
    </location>
</feature>
<feature type="region of interest" description="Disordered" evidence="1">
    <location>
        <begin position="84"/>
        <end position="176"/>
    </location>
</feature>
<proteinExistence type="predicted"/>
<feature type="non-terminal residue" evidence="2">
    <location>
        <position position="1"/>
    </location>
</feature>
<reference evidence="3" key="4">
    <citation type="submission" date="2025-05" db="UniProtKB">
        <authorList>
            <consortium name="EnsemblFungi"/>
        </authorList>
    </citation>
    <scope>IDENTIFICATION</scope>
    <source>
        <strain evidence="3">isolate 1-1 / race 1 (BBBD)</strain>
    </source>
</reference>
<organism evidence="2">
    <name type="scientific">Puccinia triticina (isolate 1-1 / race 1 (BBBD))</name>
    <name type="common">Brown leaf rust fungus</name>
    <dbReference type="NCBI Taxonomy" id="630390"/>
    <lineage>
        <taxon>Eukaryota</taxon>
        <taxon>Fungi</taxon>
        <taxon>Dikarya</taxon>
        <taxon>Basidiomycota</taxon>
        <taxon>Pucciniomycotina</taxon>
        <taxon>Pucciniomycetes</taxon>
        <taxon>Pucciniales</taxon>
        <taxon>Pucciniaceae</taxon>
        <taxon>Puccinia</taxon>
    </lineage>
</organism>
<evidence type="ECO:0000313" key="3">
    <source>
        <dbReference type="EnsemblFungi" id="PTTG_30015-t43_1-p1"/>
    </source>
</evidence>
<dbReference type="EMBL" id="ADAS02001428">
    <property type="protein sequence ID" value="OAV86223.1"/>
    <property type="molecule type" value="Genomic_DNA"/>
</dbReference>
<accession>A0A180G314</accession>
<reference evidence="2" key="1">
    <citation type="submission" date="2009-11" db="EMBL/GenBank/DDBJ databases">
        <authorList>
            <consortium name="The Broad Institute Genome Sequencing Platform"/>
            <person name="Ward D."/>
            <person name="Feldgarden M."/>
            <person name="Earl A."/>
            <person name="Young S.K."/>
            <person name="Zeng Q."/>
            <person name="Koehrsen M."/>
            <person name="Alvarado L."/>
            <person name="Berlin A."/>
            <person name="Bochicchio J."/>
            <person name="Borenstein D."/>
            <person name="Chapman S.B."/>
            <person name="Chen Z."/>
            <person name="Engels R."/>
            <person name="Freedman E."/>
            <person name="Gellesch M."/>
            <person name="Goldberg J."/>
            <person name="Griggs A."/>
            <person name="Gujja S."/>
            <person name="Heilman E."/>
            <person name="Heiman D."/>
            <person name="Hepburn T."/>
            <person name="Howarth C."/>
            <person name="Jen D."/>
            <person name="Larson L."/>
            <person name="Lewis B."/>
            <person name="Mehta T."/>
            <person name="Park D."/>
            <person name="Pearson M."/>
            <person name="Roberts A."/>
            <person name="Saif S."/>
            <person name="Shea T."/>
            <person name="Shenoy N."/>
            <person name="Sisk P."/>
            <person name="Stolte C."/>
            <person name="Sykes S."/>
            <person name="Thomson T."/>
            <person name="Walk T."/>
            <person name="White J."/>
            <person name="Yandava C."/>
            <person name="Izard J."/>
            <person name="Baranova O.V."/>
            <person name="Blanton J.M."/>
            <person name="Tanner A.C."/>
            <person name="Dewhirst F.E."/>
            <person name="Haas B."/>
            <person name="Nusbaum C."/>
            <person name="Birren B."/>
        </authorList>
    </citation>
    <scope>NUCLEOTIDE SEQUENCE [LARGE SCALE GENOMIC DNA]</scope>
    <source>
        <strain evidence="2">1-1 BBBD Race 1</strain>
    </source>
</reference>
<sequence length="236" mass="27058">NVRTMRLILSQAATTQDMIEELVGREDTIRLCQEWIPRAELNEMERSIYHQQMNYIPYQPTHAQPPPPATSAPQTVASTALAPHPNHRLPLASPTPEPSQRPPPSTGYQGHTPAHNQRSIHAPPPPPPPPPQHLMERHHPASTQLDGIPAQRHHPYQRPNAPYRRHQPHYPPADTYYEDNQQYQAHSHDYQESERSWNRPMANTHRIINVGEFLMRLTRSNGRGYRGRGRGRGAHQ</sequence>